<dbReference type="SUPFAM" id="SSF53098">
    <property type="entry name" value="Ribonuclease H-like"/>
    <property type="match status" value="1"/>
</dbReference>
<feature type="domain" description="SMP-30/Gluconolactonase/LRE-like region" evidence="1">
    <location>
        <begin position="13"/>
        <end position="57"/>
    </location>
</feature>
<evidence type="ECO:0000313" key="3">
    <source>
        <dbReference type="Proteomes" id="UP000821837"/>
    </source>
</evidence>
<sequence length="158" mass="17732">MKLEVASTRRSLLGEGPHWDERSSTLLFVDCLGRQVVRYDPASGLDTQDFTWRLTYWQRTSLLSRLRSCVAARRPCRPWLTTDYRALATSGAFVSFHWRPSHVGIDGNEEADTLAKAAHLPGTPISGDEGARDYTQDRIRKLLVTVYPDPRVAKGGGE</sequence>
<dbReference type="InterPro" id="IPR011042">
    <property type="entry name" value="6-blade_b-propeller_TolB-like"/>
</dbReference>
<name>A0A9D4QD68_RHISA</name>
<dbReference type="InterPro" id="IPR012337">
    <property type="entry name" value="RNaseH-like_sf"/>
</dbReference>
<evidence type="ECO:0000313" key="2">
    <source>
        <dbReference type="EMBL" id="KAH7975622.1"/>
    </source>
</evidence>
<keyword evidence="3" id="KW-1185">Reference proteome</keyword>
<evidence type="ECO:0000259" key="1">
    <source>
        <dbReference type="Pfam" id="PF08450"/>
    </source>
</evidence>
<dbReference type="EMBL" id="JABSTV010001246">
    <property type="protein sequence ID" value="KAH7975622.1"/>
    <property type="molecule type" value="Genomic_DNA"/>
</dbReference>
<dbReference type="Pfam" id="PF08450">
    <property type="entry name" value="SGL"/>
    <property type="match status" value="1"/>
</dbReference>
<reference evidence="2" key="2">
    <citation type="submission" date="2021-09" db="EMBL/GenBank/DDBJ databases">
        <authorList>
            <person name="Jia N."/>
            <person name="Wang J."/>
            <person name="Shi W."/>
            <person name="Du L."/>
            <person name="Sun Y."/>
            <person name="Zhan W."/>
            <person name="Jiang J."/>
            <person name="Wang Q."/>
            <person name="Zhang B."/>
            <person name="Ji P."/>
            <person name="Sakyi L.B."/>
            <person name="Cui X."/>
            <person name="Yuan T."/>
            <person name="Jiang B."/>
            <person name="Yang W."/>
            <person name="Lam T.T.-Y."/>
            <person name="Chang Q."/>
            <person name="Ding S."/>
            <person name="Wang X."/>
            <person name="Zhu J."/>
            <person name="Ruan X."/>
            <person name="Zhao L."/>
            <person name="Wei J."/>
            <person name="Que T."/>
            <person name="Du C."/>
            <person name="Cheng J."/>
            <person name="Dai P."/>
            <person name="Han X."/>
            <person name="Huang E."/>
            <person name="Gao Y."/>
            <person name="Liu J."/>
            <person name="Shao H."/>
            <person name="Ye R."/>
            <person name="Li L."/>
            <person name="Wei W."/>
            <person name="Wang X."/>
            <person name="Wang C."/>
            <person name="Huo Q."/>
            <person name="Li W."/>
            <person name="Guo W."/>
            <person name="Chen H."/>
            <person name="Chen S."/>
            <person name="Zhou L."/>
            <person name="Zhou L."/>
            <person name="Ni X."/>
            <person name="Tian J."/>
            <person name="Zhou Y."/>
            <person name="Sheng Y."/>
            <person name="Liu T."/>
            <person name="Pan Y."/>
            <person name="Xia L."/>
            <person name="Li J."/>
            <person name="Zhao F."/>
            <person name="Cao W."/>
        </authorList>
    </citation>
    <scope>NUCLEOTIDE SEQUENCE</scope>
    <source>
        <strain evidence="2">Rsan-2018</strain>
        <tissue evidence="2">Larvae</tissue>
    </source>
</reference>
<dbReference type="VEuPathDB" id="VectorBase:RSAN_031916"/>
<dbReference type="VEuPathDB" id="VectorBase:RSAN_025729"/>
<dbReference type="AlphaFoldDB" id="A0A9D4QD68"/>
<organism evidence="2 3">
    <name type="scientific">Rhipicephalus sanguineus</name>
    <name type="common">Brown dog tick</name>
    <name type="synonym">Ixodes sanguineus</name>
    <dbReference type="NCBI Taxonomy" id="34632"/>
    <lineage>
        <taxon>Eukaryota</taxon>
        <taxon>Metazoa</taxon>
        <taxon>Ecdysozoa</taxon>
        <taxon>Arthropoda</taxon>
        <taxon>Chelicerata</taxon>
        <taxon>Arachnida</taxon>
        <taxon>Acari</taxon>
        <taxon>Parasitiformes</taxon>
        <taxon>Ixodida</taxon>
        <taxon>Ixodoidea</taxon>
        <taxon>Ixodidae</taxon>
        <taxon>Rhipicephalinae</taxon>
        <taxon>Rhipicephalus</taxon>
        <taxon>Rhipicephalus</taxon>
    </lineage>
</organism>
<dbReference type="InterPro" id="IPR013658">
    <property type="entry name" value="SGL"/>
</dbReference>
<reference evidence="2" key="1">
    <citation type="journal article" date="2020" name="Cell">
        <title>Large-Scale Comparative Analyses of Tick Genomes Elucidate Their Genetic Diversity and Vector Capacities.</title>
        <authorList>
            <consortium name="Tick Genome and Microbiome Consortium (TIGMIC)"/>
            <person name="Jia N."/>
            <person name="Wang J."/>
            <person name="Shi W."/>
            <person name="Du L."/>
            <person name="Sun Y."/>
            <person name="Zhan W."/>
            <person name="Jiang J.F."/>
            <person name="Wang Q."/>
            <person name="Zhang B."/>
            <person name="Ji P."/>
            <person name="Bell-Sakyi L."/>
            <person name="Cui X.M."/>
            <person name="Yuan T.T."/>
            <person name="Jiang B.G."/>
            <person name="Yang W.F."/>
            <person name="Lam T.T."/>
            <person name="Chang Q.C."/>
            <person name="Ding S.J."/>
            <person name="Wang X.J."/>
            <person name="Zhu J.G."/>
            <person name="Ruan X.D."/>
            <person name="Zhao L."/>
            <person name="Wei J.T."/>
            <person name="Ye R.Z."/>
            <person name="Que T.C."/>
            <person name="Du C.H."/>
            <person name="Zhou Y.H."/>
            <person name="Cheng J.X."/>
            <person name="Dai P.F."/>
            <person name="Guo W.B."/>
            <person name="Han X.H."/>
            <person name="Huang E.J."/>
            <person name="Li L.F."/>
            <person name="Wei W."/>
            <person name="Gao Y.C."/>
            <person name="Liu J.Z."/>
            <person name="Shao H.Z."/>
            <person name="Wang X."/>
            <person name="Wang C.C."/>
            <person name="Yang T.C."/>
            <person name="Huo Q.B."/>
            <person name="Li W."/>
            <person name="Chen H.Y."/>
            <person name="Chen S.E."/>
            <person name="Zhou L.G."/>
            <person name="Ni X.B."/>
            <person name="Tian J.H."/>
            <person name="Sheng Y."/>
            <person name="Liu T."/>
            <person name="Pan Y.S."/>
            <person name="Xia L.Y."/>
            <person name="Li J."/>
            <person name="Zhao F."/>
            <person name="Cao W.C."/>
        </authorList>
    </citation>
    <scope>NUCLEOTIDE SEQUENCE</scope>
    <source>
        <strain evidence="2">Rsan-2018</strain>
    </source>
</reference>
<accession>A0A9D4QD68</accession>
<proteinExistence type="predicted"/>
<comment type="caution">
    <text evidence="2">The sequence shown here is derived from an EMBL/GenBank/DDBJ whole genome shotgun (WGS) entry which is preliminary data.</text>
</comment>
<dbReference type="Gene3D" id="2.120.10.30">
    <property type="entry name" value="TolB, C-terminal domain"/>
    <property type="match status" value="1"/>
</dbReference>
<protein>
    <recommendedName>
        <fullName evidence="1">SMP-30/Gluconolactonase/LRE-like region domain-containing protein</fullName>
    </recommendedName>
</protein>
<dbReference type="Proteomes" id="UP000821837">
    <property type="component" value="Chromosome 10"/>
</dbReference>
<gene>
    <name evidence="2" type="ORF">HPB52_003718</name>
</gene>